<dbReference type="Gene3D" id="2.60.120.780">
    <property type="entry name" value="PINIT domain"/>
    <property type="match status" value="1"/>
</dbReference>
<evidence type="ECO:0000256" key="10">
    <source>
        <dbReference type="ARBA" id="ARBA00022737"/>
    </source>
</evidence>
<dbReference type="GO" id="GO:0016925">
    <property type="term" value="P:protein sumoylation"/>
    <property type="evidence" value="ECO:0007669"/>
    <property type="project" value="UniProtKB-UniPathway"/>
</dbReference>
<evidence type="ECO:0000256" key="5">
    <source>
        <dbReference type="ARBA" id="ARBA00011245"/>
    </source>
</evidence>
<feature type="compositionally biased region" description="Basic and acidic residues" evidence="21">
    <location>
        <begin position="510"/>
        <end position="529"/>
    </location>
</feature>
<comment type="similarity">
    <text evidence="3">Belongs to the PIAS family.</text>
</comment>
<evidence type="ECO:0000256" key="22">
    <source>
        <dbReference type="SAM" id="Phobius"/>
    </source>
</evidence>
<evidence type="ECO:0000313" key="25">
    <source>
        <dbReference type="Proteomes" id="UP000309038"/>
    </source>
</evidence>
<keyword evidence="8 19" id="KW-0812">Transmembrane</keyword>
<comment type="pathway">
    <text evidence="2">Protein modification; protein sumoylation.</text>
</comment>
<sequence>MASADIWADFEKIRHTVKLNTVDRLKHILSGFNEQCGSNLTKSGKKQELIDRILRELDSWRQTNNSERWLKAKNILNTVRISGIYSPYRPNGESSYVASSSQSIYSSPTASTSGYTARPSGTSNIPHYDPYAPPRKPVVPPAPTVPSTSSSPGIQFKHSPFFRIERAVSSVIECPESTSQIDLLNINSDYTVPPQHIILLPPPSDPTLGMKKKPGTAPPPDLGKLSRIANGASNRLDMVYVNSQQPAPSKKYYMVVMLVEVTTVDQLITRLRKGKYKSSSEILAKMNAAASEDDDIVAGHQKMSLKCPLSYMRIATPCRSALCVHSQCFDAFSWYSMMEQTTTWLCPVCEKALNTEELIVDGYFDEILNDTSDDVEDVIVEADGQWHTADNKFGSAAWKAAHPPIKDPTLSLPPTPIKRRSPTPVKPAINGDARPQAGPSNPEIVILDSDDEDEGQVKRELSPSVYRTANGSLGSYPPRSQTVESDVIDLTLDSDDEAPIMTTLHSKKRKSDERDLISPTEKIWKKSRLDGPASSGPNTPTSVSYAGSACETKVDFMMGGVSAAVAKTSAAPIERIKLLVQNQDEMIKQGRLASPYKGVVDCFRRTYSEEGVVSLWRGNTANVIRYFPTQALNFAFKDYFKSLFGFRKNDGYWKWFAGNVASGGAAGASSLLFVYSLDYARTRLANDNKSAKTGGSRQFNGLVDVYRKTLASDGIAGLYRGFVPSVVGIIVYRGLYFGVYDSLKPVVLVGALQGSFFASFMLGWGVTIGAGLASYPLDTIRRRMMMTSGGGVHYKSMFDAGSQIVAKEGTKSLFKGAGANILRGVAGAGVLSLYDKLQEVMFGKVYSGGSG</sequence>
<keyword evidence="14 22" id="KW-1133">Transmembrane helix</keyword>
<comment type="subunit">
    <text evidence="5">Monomer.</text>
</comment>
<keyword evidence="25" id="KW-1185">Reference proteome</keyword>
<keyword evidence="11 20" id="KW-0863">Zinc-finger</keyword>
<dbReference type="InterPro" id="IPR002113">
    <property type="entry name" value="ADT_euk_type"/>
</dbReference>
<feature type="compositionally biased region" description="Polar residues" evidence="21">
    <location>
        <begin position="535"/>
        <end position="544"/>
    </location>
</feature>
<feature type="compositionally biased region" description="Pro residues" evidence="21">
    <location>
        <begin position="131"/>
        <end position="144"/>
    </location>
</feature>
<evidence type="ECO:0000256" key="8">
    <source>
        <dbReference type="ARBA" id="ARBA00022692"/>
    </source>
</evidence>
<dbReference type="UniPathway" id="UPA00886"/>
<organism evidence="24 25">
    <name type="scientific">Hermanssonia centrifuga</name>
    <dbReference type="NCBI Taxonomy" id="98765"/>
    <lineage>
        <taxon>Eukaryota</taxon>
        <taxon>Fungi</taxon>
        <taxon>Dikarya</taxon>
        <taxon>Basidiomycota</taxon>
        <taxon>Agaricomycotina</taxon>
        <taxon>Agaricomycetes</taxon>
        <taxon>Polyporales</taxon>
        <taxon>Meruliaceae</taxon>
        <taxon>Hermanssonia</taxon>
    </lineage>
</organism>
<keyword evidence="13" id="KW-0862">Zinc</keyword>
<dbReference type="InterPro" id="IPR038654">
    <property type="entry name" value="PINIT_sf"/>
</dbReference>
<dbReference type="Pfam" id="PF02891">
    <property type="entry name" value="zf-MIZ"/>
    <property type="match status" value="1"/>
</dbReference>
<comment type="subcellular location">
    <subcellularLocation>
        <location evidence="1">Mitochondrion inner membrane</location>
        <topology evidence="1">Multi-pass membrane protein</topology>
    </subcellularLocation>
</comment>
<evidence type="ECO:0000256" key="4">
    <source>
        <dbReference type="ARBA" id="ARBA00006375"/>
    </source>
</evidence>
<dbReference type="GO" id="GO:0008270">
    <property type="term" value="F:zinc ion binding"/>
    <property type="evidence" value="ECO:0007669"/>
    <property type="project" value="UniProtKB-KW"/>
</dbReference>
<dbReference type="Proteomes" id="UP000309038">
    <property type="component" value="Unassembled WGS sequence"/>
</dbReference>
<evidence type="ECO:0000256" key="12">
    <source>
        <dbReference type="ARBA" id="ARBA00022792"/>
    </source>
</evidence>
<dbReference type="Pfam" id="PF00153">
    <property type="entry name" value="Mito_carr"/>
    <property type="match status" value="3"/>
</dbReference>
<evidence type="ECO:0000256" key="1">
    <source>
        <dbReference type="ARBA" id="ARBA00004448"/>
    </source>
</evidence>
<dbReference type="InterPro" id="IPR018108">
    <property type="entry name" value="MCP_transmembrane"/>
</dbReference>
<dbReference type="GO" id="GO:0005471">
    <property type="term" value="F:ATP:ADP antiporter activity"/>
    <property type="evidence" value="ECO:0007669"/>
    <property type="project" value="InterPro"/>
</dbReference>
<dbReference type="PROSITE" id="PS51044">
    <property type="entry name" value="ZF_SP_RING"/>
    <property type="match status" value="1"/>
</dbReference>
<dbReference type="InterPro" id="IPR023395">
    <property type="entry name" value="MCP_dom_sf"/>
</dbReference>
<feature type="repeat" description="Solcar" evidence="19">
    <location>
        <begin position="554"/>
        <end position="643"/>
    </location>
</feature>
<feature type="domain" description="SP-RING-type" evidence="23">
    <location>
        <begin position="292"/>
        <end position="377"/>
    </location>
</feature>
<evidence type="ECO:0000256" key="13">
    <source>
        <dbReference type="ARBA" id="ARBA00022833"/>
    </source>
</evidence>
<feature type="transmembrane region" description="Helical" evidence="22">
    <location>
        <begin position="756"/>
        <end position="777"/>
    </location>
</feature>
<comment type="caution">
    <text evidence="24">The sequence shown here is derived from an EMBL/GenBank/DDBJ whole genome shotgun (WGS) entry which is preliminary data.</text>
</comment>
<keyword evidence="10" id="KW-0677">Repeat</keyword>
<evidence type="ECO:0000256" key="14">
    <source>
        <dbReference type="ARBA" id="ARBA00022989"/>
    </source>
</evidence>
<evidence type="ECO:0000256" key="20">
    <source>
        <dbReference type="PROSITE-ProRule" id="PRU00452"/>
    </source>
</evidence>
<feature type="repeat" description="Solcar" evidence="19">
    <location>
        <begin position="754"/>
        <end position="840"/>
    </location>
</feature>
<evidence type="ECO:0000256" key="17">
    <source>
        <dbReference type="ARBA" id="ARBA00024143"/>
    </source>
</evidence>
<evidence type="ECO:0000256" key="3">
    <source>
        <dbReference type="ARBA" id="ARBA00005383"/>
    </source>
</evidence>
<dbReference type="GO" id="GO:0140021">
    <property type="term" value="P:mitochondrial ADP transmembrane transport"/>
    <property type="evidence" value="ECO:0007669"/>
    <property type="project" value="InterPro"/>
</dbReference>
<evidence type="ECO:0000256" key="15">
    <source>
        <dbReference type="ARBA" id="ARBA00023128"/>
    </source>
</evidence>
<evidence type="ECO:0000256" key="7">
    <source>
        <dbReference type="ARBA" id="ARBA00022449"/>
    </source>
</evidence>
<dbReference type="InterPro" id="IPR002067">
    <property type="entry name" value="MCP"/>
</dbReference>
<keyword evidence="16 19" id="KW-0472">Membrane</keyword>
<evidence type="ECO:0000256" key="16">
    <source>
        <dbReference type="ARBA" id="ARBA00023136"/>
    </source>
</evidence>
<evidence type="ECO:0000256" key="6">
    <source>
        <dbReference type="ARBA" id="ARBA00022448"/>
    </source>
</evidence>
<dbReference type="PRINTS" id="PR00926">
    <property type="entry name" value="MITOCARRIER"/>
</dbReference>
<dbReference type="SUPFAM" id="SSF103506">
    <property type="entry name" value="Mitochondrial carrier"/>
    <property type="match status" value="1"/>
</dbReference>
<keyword evidence="6" id="KW-0813">Transport</keyword>
<proteinExistence type="inferred from homology"/>
<evidence type="ECO:0000259" key="23">
    <source>
        <dbReference type="PROSITE" id="PS51044"/>
    </source>
</evidence>
<keyword evidence="9" id="KW-0479">Metal-binding</keyword>
<protein>
    <recommendedName>
        <fullName evidence="23">SP-RING-type domain-containing protein</fullName>
    </recommendedName>
</protein>
<dbReference type="Gene3D" id="3.30.40.10">
    <property type="entry name" value="Zinc/RING finger domain, C3HC4 (zinc finger)"/>
    <property type="match status" value="1"/>
</dbReference>
<comment type="function">
    <text evidence="18">ADP:ATP antiporter that mediates import of ADP into the mitochondrial matrix for ATP synthesis, and export of ATP out to fuel the cell. Cycles between the cytoplasmic-open state (c-state) and the matrix-open state (m-state): operates by the alternating access mechanism with a single substrate-binding site intermittently exposed to either the cytosolic (c-state) or matrix (m-state) side of the inner mitochondrial membrane.</text>
</comment>
<dbReference type="InterPro" id="IPR013083">
    <property type="entry name" value="Znf_RING/FYVE/PHD"/>
</dbReference>
<dbReference type="Gene3D" id="1.50.40.10">
    <property type="entry name" value="Mitochondrial carrier domain"/>
    <property type="match status" value="1"/>
</dbReference>
<dbReference type="Pfam" id="PF14324">
    <property type="entry name" value="PINIT"/>
    <property type="match status" value="1"/>
</dbReference>
<dbReference type="InterPro" id="IPR023321">
    <property type="entry name" value="PINIT"/>
</dbReference>
<evidence type="ECO:0000256" key="9">
    <source>
        <dbReference type="ARBA" id="ARBA00022723"/>
    </source>
</evidence>
<keyword evidence="12" id="KW-0999">Mitochondrion inner membrane</keyword>
<feature type="region of interest" description="Disordered" evidence="21">
    <location>
        <begin position="505"/>
        <end position="544"/>
    </location>
</feature>
<dbReference type="FunFam" id="1.50.40.10:FF:000001">
    <property type="entry name" value="ADP,ATP carrier protein, mitochondrial"/>
    <property type="match status" value="1"/>
</dbReference>
<dbReference type="GO" id="GO:0005743">
    <property type="term" value="C:mitochondrial inner membrane"/>
    <property type="evidence" value="ECO:0007669"/>
    <property type="project" value="UniProtKB-SubCell"/>
</dbReference>
<dbReference type="AlphaFoldDB" id="A0A4S4KT29"/>
<comment type="similarity">
    <text evidence="4">Belongs to the mitochondrial carrier (TC 2.A.29) family.</text>
</comment>
<feature type="repeat" description="Solcar" evidence="19">
    <location>
        <begin position="654"/>
        <end position="746"/>
    </location>
</feature>
<reference evidence="24 25" key="1">
    <citation type="submission" date="2019-02" db="EMBL/GenBank/DDBJ databases">
        <title>Genome sequencing of the rare red list fungi Phlebia centrifuga.</title>
        <authorList>
            <person name="Buettner E."/>
            <person name="Kellner H."/>
        </authorList>
    </citation>
    <scope>NUCLEOTIDE SEQUENCE [LARGE SCALE GENOMIC DNA]</scope>
    <source>
        <strain evidence="24 25">DSM 108282</strain>
    </source>
</reference>
<evidence type="ECO:0000256" key="11">
    <source>
        <dbReference type="ARBA" id="ARBA00022771"/>
    </source>
</evidence>
<feature type="transmembrane region" description="Helical" evidence="22">
    <location>
        <begin position="652"/>
        <end position="675"/>
    </location>
</feature>
<dbReference type="PROSITE" id="PS50920">
    <property type="entry name" value="SOLCAR"/>
    <property type="match status" value="3"/>
</dbReference>
<feature type="region of interest" description="Disordered" evidence="21">
    <location>
        <begin position="404"/>
        <end position="482"/>
    </location>
</feature>
<comment type="catalytic activity">
    <reaction evidence="17">
        <text>ADP(in) + ATP(out) = ADP(out) + ATP(in)</text>
        <dbReference type="Rhea" id="RHEA:34999"/>
        <dbReference type="ChEBI" id="CHEBI:30616"/>
        <dbReference type="ChEBI" id="CHEBI:456216"/>
    </reaction>
    <physiologicalReaction direction="left-to-right" evidence="17">
        <dbReference type="Rhea" id="RHEA:35000"/>
    </physiologicalReaction>
</comment>
<dbReference type="PANTHER" id="PTHR45635">
    <property type="entry name" value="ADP,ATP CARRIER PROTEIN 1-RELATED-RELATED"/>
    <property type="match status" value="1"/>
</dbReference>
<keyword evidence="7" id="KW-0050">Antiport</keyword>
<name>A0A4S4KT29_9APHY</name>
<accession>A0A4S4KT29</accession>
<evidence type="ECO:0000256" key="18">
    <source>
        <dbReference type="ARBA" id="ARBA00045250"/>
    </source>
</evidence>
<gene>
    <name evidence="24" type="ORF">EW026_g934</name>
</gene>
<evidence type="ECO:0000256" key="2">
    <source>
        <dbReference type="ARBA" id="ARBA00004718"/>
    </source>
</evidence>
<evidence type="ECO:0000256" key="19">
    <source>
        <dbReference type="PROSITE-ProRule" id="PRU00282"/>
    </source>
</evidence>
<feature type="region of interest" description="Disordered" evidence="21">
    <location>
        <begin position="108"/>
        <end position="152"/>
    </location>
</feature>
<evidence type="ECO:0000256" key="21">
    <source>
        <dbReference type="SAM" id="MobiDB-lite"/>
    </source>
</evidence>
<dbReference type="EMBL" id="SGPJ01000016">
    <property type="protein sequence ID" value="THH01806.1"/>
    <property type="molecule type" value="Genomic_DNA"/>
</dbReference>
<dbReference type="GO" id="GO:1990544">
    <property type="term" value="P:mitochondrial ATP transmembrane transport"/>
    <property type="evidence" value="ECO:0007669"/>
    <property type="project" value="InterPro"/>
</dbReference>
<keyword evidence="15" id="KW-0496">Mitochondrion</keyword>
<dbReference type="PANTHER" id="PTHR45635:SF14">
    <property type="entry name" value="ADP_ATP TRANSLOCASE"/>
    <property type="match status" value="1"/>
</dbReference>
<feature type="compositionally biased region" description="Polar residues" evidence="21">
    <location>
        <begin position="465"/>
        <end position="482"/>
    </location>
</feature>
<feature type="transmembrane region" description="Helical" evidence="22">
    <location>
        <begin position="717"/>
        <end position="736"/>
    </location>
</feature>
<dbReference type="PRINTS" id="PR00927">
    <property type="entry name" value="ADPTRNSLCASE"/>
</dbReference>
<dbReference type="InterPro" id="IPR004181">
    <property type="entry name" value="Znf_MIZ"/>
</dbReference>
<evidence type="ECO:0000313" key="24">
    <source>
        <dbReference type="EMBL" id="THH01806.1"/>
    </source>
</evidence>